<evidence type="ECO:0000256" key="2">
    <source>
        <dbReference type="ARBA" id="ARBA00008441"/>
    </source>
</evidence>
<dbReference type="GO" id="GO:0030288">
    <property type="term" value="C:outer membrane-bounded periplasmic space"/>
    <property type="evidence" value="ECO:0007669"/>
    <property type="project" value="TreeGrafter"/>
</dbReference>
<evidence type="ECO:0000256" key="4">
    <source>
        <dbReference type="ARBA" id="ARBA00022764"/>
    </source>
</evidence>
<name>F6GA47_RALS8</name>
<feature type="signal peptide" evidence="6">
    <location>
        <begin position="1"/>
        <end position="26"/>
    </location>
</feature>
<dbReference type="GeneID" id="61364515"/>
<feature type="region of interest" description="Disordered" evidence="5">
    <location>
        <begin position="30"/>
        <end position="56"/>
    </location>
</feature>
<evidence type="ECO:0000256" key="3">
    <source>
        <dbReference type="ARBA" id="ARBA00022729"/>
    </source>
</evidence>
<feature type="region of interest" description="Disordered" evidence="5">
    <location>
        <begin position="153"/>
        <end position="180"/>
    </location>
</feature>
<organism evidence="7 8">
    <name type="scientific">Ralstonia solanacearum (strain Po82)</name>
    <dbReference type="NCBI Taxonomy" id="1031711"/>
    <lineage>
        <taxon>Bacteria</taxon>
        <taxon>Pseudomonadati</taxon>
        <taxon>Pseudomonadota</taxon>
        <taxon>Betaproteobacteria</taxon>
        <taxon>Burkholderiales</taxon>
        <taxon>Burkholderiaceae</taxon>
        <taxon>Ralstonia</taxon>
        <taxon>Ralstonia solanacearum species complex</taxon>
    </lineage>
</organism>
<sequence length="180" mass="19431">MSAVTPRRHLAALAAGLLLSCAVAYAQSSAPEASPRPPMAPHGAPGGMPHAPGGPGFMGPHHGGLFLHGLKLNEAQRDKIFAIEYAQMPELREQRKAIEHARRDLREMVVSGQFDEARSRALTDTLGRAVARETQLRAQADAKILQVLTPEQRKQISDREAQRVAALEDEAGGPPPQPMM</sequence>
<geneLocation type="plasmid" evidence="8"/>
<dbReference type="Gene3D" id="1.20.120.1490">
    <property type="match status" value="1"/>
</dbReference>
<keyword evidence="4" id="KW-0574">Periplasm</keyword>
<dbReference type="EMBL" id="CP002820">
    <property type="protein sequence ID" value="AEG71491.1"/>
    <property type="molecule type" value="Genomic_DNA"/>
</dbReference>
<feature type="compositionally biased region" description="Basic and acidic residues" evidence="5">
    <location>
        <begin position="153"/>
        <end position="162"/>
    </location>
</feature>
<dbReference type="PANTHER" id="PTHR38102">
    <property type="entry name" value="PERIPLASMIC CHAPERONE SPY"/>
    <property type="match status" value="1"/>
</dbReference>
<keyword evidence="7" id="KW-0614">Plasmid</keyword>
<dbReference type="CDD" id="cd09916">
    <property type="entry name" value="CpxP_like"/>
    <property type="match status" value="1"/>
</dbReference>
<proteinExistence type="inferred from homology"/>
<evidence type="ECO:0000313" key="7">
    <source>
        <dbReference type="EMBL" id="AEG71491.1"/>
    </source>
</evidence>
<dbReference type="PATRIC" id="fig|1031711.3.peg.4066"/>
<dbReference type="Proteomes" id="UP000007953">
    <property type="component" value="Plasmid megaplasmid"/>
</dbReference>
<evidence type="ECO:0008006" key="9">
    <source>
        <dbReference type="Google" id="ProtNLM"/>
    </source>
</evidence>
<dbReference type="InterPro" id="IPR052211">
    <property type="entry name" value="Cpx_auxiliary_protein"/>
</dbReference>
<dbReference type="PROSITE" id="PS51257">
    <property type="entry name" value="PROKAR_LIPOPROTEIN"/>
    <property type="match status" value="1"/>
</dbReference>
<dbReference type="InterPro" id="IPR012899">
    <property type="entry name" value="LTXXQ"/>
</dbReference>
<evidence type="ECO:0000256" key="1">
    <source>
        <dbReference type="ARBA" id="ARBA00004418"/>
    </source>
</evidence>
<protein>
    <recommendedName>
        <fullName evidence="9">Lipoprotein signal peptidase</fullName>
    </recommendedName>
</protein>
<evidence type="ECO:0000256" key="5">
    <source>
        <dbReference type="SAM" id="MobiDB-lite"/>
    </source>
</evidence>
<dbReference type="InterPro" id="IPR025961">
    <property type="entry name" value="Metal_resist"/>
</dbReference>
<evidence type="ECO:0000256" key="6">
    <source>
        <dbReference type="SAM" id="SignalP"/>
    </source>
</evidence>
<keyword evidence="3 6" id="KW-0732">Signal</keyword>
<dbReference type="HOGENOM" id="CLU_128748_0_0_4"/>
<gene>
    <name evidence="7" type="primary">cpxP</name>
    <name evidence="7" type="ordered locus">RSPO_m00853</name>
</gene>
<comment type="subcellular location">
    <subcellularLocation>
        <location evidence="1">Periplasm</location>
    </subcellularLocation>
</comment>
<dbReference type="AlphaFoldDB" id="F6GA47"/>
<dbReference type="PANTHER" id="PTHR38102:SF1">
    <property type="entry name" value="PERIPLASMIC CHAPERONE SPY"/>
    <property type="match status" value="1"/>
</dbReference>
<dbReference type="RefSeq" id="WP_014619107.1">
    <property type="nucleotide sequence ID" value="NC_017575.1"/>
</dbReference>
<feature type="compositionally biased region" description="Low complexity" evidence="5">
    <location>
        <begin position="41"/>
        <end position="51"/>
    </location>
</feature>
<evidence type="ECO:0000313" key="8">
    <source>
        <dbReference type="Proteomes" id="UP000007953"/>
    </source>
</evidence>
<dbReference type="GO" id="GO:0051082">
    <property type="term" value="F:unfolded protein binding"/>
    <property type="evidence" value="ECO:0007669"/>
    <property type="project" value="TreeGrafter"/>
</dbReference>
<dbReference type="KEGG" id="rsn:RSPO_m00853"/>
<feature type="chain" id="PRO_5003336445" description="Lipoprotein signal peptidase" evidence="6">
    <location>
        <begin position="27"/>
        <end position="180"/>
    </location>
</feature>
<reference evidence="7 8" key="1">
    <citation type="journal article" date="2011" name="J. Bacteriol.">
        <title>Complete genome sequence of the plant pathogen Ralstonia solanacearum strain Po82.</title>
        <authorList>
            <person name="Xu J."/>
            <person name="Zheng H.J."/>
            <person name="Liu L."/>
            <person name="Pan Z.C."/>
            <person name="Prior P."/>
            <person name="Tang B."/>
            <person name="Xu J.S."/>
            <person name="Zhang H."/>
            <person name="Tian Q."/>
            <person name="Zhang L.Q."/>
            <person name="Feng J."/>
        </authorList>
    </citation>
    <scope>NUCLEOTIDE SEQUENCE [LARGE SCALE GENOMIC DNA]</scope>
    <source>
        <strain evidence="8">Po82</strain>
    </source>
</reference>
<accession>F6GA47</accession>
<comment type="similarity">
    <text evidence="2">Belongs to the CpxP/Spy family.</text>
</comment>
<dbReference type="Pfam" id="PF13801">
    <property type="entry name" value="Metal_resist"/>
    <property type="match status" value="1"/>
</dbReference>